<organism evidence="2 3">
    <name type="scientific">Gimesia benthica</name>
    <dbReference type="NCBI Taxonomy" id="2608982"/>
    <lineage>
        <taxon>Bacteria</taxon>
        <taxon>Pseudomonadati</taxon>
        <taxon>Planctomycetota</taxon>
        <taxon>Planctomycetia</taxon>
        <taxon>Planctomycetales</taxon>
        <taxon>Planctomycetaceae</taxon>
        <taxon>Gimesia</taxon>
    </lineage>
</organism>
<dbReference type="AlphaFoldDB" id="A0A6I6A890"/>
<dbReference type="Gene3D" id="2.120.10.10">
    <property type="match status" value="1"/>
</dbReference>
<dbReference type="SUPFAM" id="SSF50939">
    <property type="entry name" value="Sialidases"/>
    <property type="match status" value="1"/>
</dbReference>
<proteinExistence type="predicted"/>
<accession>A0A6I6A890</accession>
<dbReference type="Pfam" id="PF13088">
    <property type="entry name" value="BNR_2"/>
    <property type="match status" value="1"/>
</dbReference>
<reference evidence="2 3" key="1">
    <citation type="submission" date="2019-09" db="EMBL/GenBank/DDBJ databases">
        <title>Gimesia benthica sp. nov., a novel bacterium isolated from deep-sea water of the Northwest Indian Ocean.</title>
        <authorList>
            <person name="Dai X."/>
        </authorList>
    </citation>
    <scope>NUCLEOTIDE SEQUENCE [LARGE SCALE GENOMIC DNA]</scope>
    <source>
        <strain evidence="2 3">E7</strain>
    </source>
</reference>
<evidence type="ECO:0000259" key="1">
    <source>
        <dbReference type="Pfam" id="PF13088"/>
    </source>
</evidence>
<dbReference type="CDD" id="cd15482">
    <property type="entry name" value="Sialidase_non-viral"/>
    <property type="match status" value="1"/>
</dbReference>
<dbReference type="EMBL" id="CP043930">
    <property type="protein sequence ID" value="QGQ22228.1"/>
    <property type="molecule type" value="Genomic_DNA"/>
</dbReference>
<dbReference type="PANTHER" id="PTHR43752">
    <property type="entry name" value="BNR/ASP-BOX REPEAT FAMILY PROTEIN"/>
    <property type="match status" value="1"/>
</dbReference>
<dbReference type="InterPro" id="IPR011040">
    <property type="entry name" value="Sialidase"/>
</dbReference>
<dbReference type="Proteomes" id="UP000427281">
    <property type="component" value="Chromosome"/>
</dbReference>
<gene>
    <name evidence="2" type="ORF">F1728_05775</name>
</gene>
<name>A0A6I6A890_9PLAN</name>
<protein>
    <submittedName>
        <fullName evidence="2">Exo-alpha-sialidase</fullName>
    </submittedName>
</protein>
<evidence type="ECO:0000313" key="3">
    <source>
        <dbReference type="Proteomes" id="UP000427281"/>
    </source>
</evidence>
<dbReference type="InterPro" id="IPR036278">
    <property type="entry name" value="Sialidase_sf"/>
</dbReference>
<dbReference type="KEGG" id="gim:F1728_05775"/>
<evidence type="ECO:0000313" key="2">
    <source>
        <dbReference type="EMBL" id="QGQ22228.1"/>
    </source>
</evidence>
<feature type="domain" description="Sialidase" evidence="1">
    <location>
        <begin position="107"/>
        <end position="368"/>
    </location>
</feature>
<sequence>MWRVCMSVHRREFLKHSLTCTLAGSWTGSLLHAQSKAAAEKRPLLKPVHESIVCPWTPEHPRHDHQLIFPLDERRLLLVWSEYYSRSKQPAQKKGFSGIGDHVACQISSMTSDDRGRSWGNRRVLQTNEWEHNVKHPNLIRLSDQEILFSYVGWDSPRARNVFLRRSTDNGQTWGPQQQISEPGWYCCNADHALRLSTGRVLIPAHGPAADNYVGGTAYKGGDLHSFVFYSDDGFLTWKRSANSMTAPGRGCHEPAIVELKDGRLLCFLRNTNQCLYQSYSEDGGVHWSKPVPTELPSPEAPSIIKRIPCTGDLLLLWNHVASPRNWPRTPLTAAVSQDEGKTWRHFKDIDNRTNYDAAYPSLTFVGDETLIAYYSRSTDWKRDSEVTLKIFQTDQFYA</sequence>
<keyword evidence="3" id="KW-1185">Reference proteome</keyword>
<dbReference type="PANTHER" id="PTHR43752:SF2">
    <property type="entry name" value="BNR_ASP-BOX REPEAT FAMILY PROTEIN"/>
    <property type="match status" value="1"/>
</dbReference>